<sequence length="62" mass="7300">MDNGYIYPEKFQYILDSQKFGTSYSIAIMGKNEDYTRESNKAWLNFTTSDCLCYYPNDLTKC</sequence>
<feature type="non-terminal residue" evidence="1">
    <location>
        <position position="62"/>
    </location>
</feature>
<dbReference type="AlphaFoldDB" id="A0A6L2Q1G1"/>
<accession>A0A6L2Q1G1</accession>
<evidence type="ECO:0000313" key="2">
    <source>
        <dbReference type="Proteomes" id="UP000502823"/>
    </source>
</evidence>
<dbReference type="EMBL" id="BLKM01006251">
    <property type="protein sequence ID" value="GFG36565.1"/>
    <property type="molecule type" value="Genomic_DNA"/>
</dbReference>
<evidence type="ECO:0000313" key="1">
    <source>
        <dbReference type="EMBL" id="GFG36565.1"/>
    </source>
</evidence>
<name>A0A6L2Q1G1_COPFO</name>
<dbReference type="Proteomes" id="UP000502823">
    <property type="component" value="Unassembled WGS sequence"/>
</dbReference>
<reference evidence="2" key="1">
    <citation type="submission" date="2020-01" db="EMBL/GenBank/DDBJ databases">
        <title>Draft genome sequence of the Termite Coptotermes fromosanus.</title>
        <authorList>
            <person name="Itakura S."/>
            <person name="Yosikawa Y."/>
            <person name="Umezawa K."/>
        </authorList>
    </citation>
    <scope>NUCLEOTIDE SEQUENCE [LARGE SCALE GENOMIC DNA]</scope>
</reference>
<protein>
    <submittedName>
        <fullName evidence="1">Uncharacterized protein</fullName>
    </submittedName>
</protein>
<keyword evidence="2" id="KW-1185">Reference proteome</keyword>
<comment type="caution">
    <text evidence="1">The sequence shown here is derived from an EMBL/GenBank/DDBJ whole genome shotgun (WGS) entry which is preliminary data.</text>
</comment>
<proteinExistence type="predicted"/>
<organism evidence="1 2">
    <name type="scientific">Coptotermes formosanus</name>
    <name type="common">Formosan subterranean termite</name>
    <dbReference type="NCBI Taxonomy" id="36987"/>
    <lineage>
        <taxon>Eukaryota</taxon>
        <taxon>Metazoa</taxon>
        <taxon>Ecdysozoa</taxon>
        <taxon>Arthropoda</taxon>
        <taxon>Hexapoda</taxon>
        <taxon>Insecta</taxon>
        <taxon>Pterygota</taxon>
        <taxon>Neoptera</taxon>
        <taxon>Polyneoptera</taxon>
        <taxon>Dictyoptera</taxon>
        <taxon>Blattodea</taxon>
        <taxon>Blattoidea</taxon>
        <taxon>Termitoidae</taxon>
        <taxon>Rhinotermitidae</taxon>
        <taxon>Coptotermes</taxon>
    </lineage>
</organism>
<gene>
    <name evidence="1" type="ORF">Cfor_06182</name>
</gene>
<dbReference type="InParanoid" id="A0A6L2Q1G1"/>